<dbReference type="EMBL" id="JAAIYP010000004">
    <property type="protein sequence ID" value="NFV78709.1"/>
    <property type="molecule type" value="Genomic_DNA"/>
</dbReference>
<evidence type="ECO:0000259" key="2">
    <source>
        <dbReference type="Pfam" id="PF00561"/>
    </source>
</evidence>
<dbReference type="Proteomes" id="UP000480684">
    <property type="component" value="Unassembled WGS sequence"/>
</dbReference>
<evidence type="ECO:0000256" key="1">
    <source>
        <dbReference type="SAM" id="SignalP"/>
    </source>
</evidence>
<dbReference type="Gene3D" id="3.40.50.1820">
    <property type="entry name" value="alpha/beta hydrolase"/>
    <property type="match status" value="1"/>
</dbReference>
<gene>
    <name evidence="3" type="ORF">G4223_01080</name>
</gene>
<organism evidence="3 4">
    <name type="scientific">Magnetospirillum aberrantis SpK</name>
    <dbReference type="NCBI Taxonomy" id="908842"/>
    <lineage>
        <taxon>Bacteria</taxon>
        <taxon>Pseudomonadati</taxon>
        <taxon>Pseudomonadota</taxon>
        <taxon>Alphaproteobacteria</taxon>
        <taxon>Rhodospirillales</taxon>
        <taxon>Rhodospirillaceae</taxon>
        <taxon>Magnetospirillum</taxon>
    </lineage>
</organism>
<accession>A0A7C9UTL1</accession>
<keyword evidence="4" id="KW-1185">Reference proteome</keyword>
<dbReference type="InterPro" id="IPR029058">
    <property type="entry name" value="AB_hydrolase_fold"/>
</dbReference>
<sequence>MSLAGFVRVAALVLTASVAACGGAQNGAQNGPPGQAAQPARRLGSVAVEEFTLSAKADGIDLYLRNKHPAEYYDAKPGKTVLFLHGATFPGSVTFDLPVDDASWMDWMAKRGYDVYALDLRGYGKSTRPPAMAQAADSAPPQVDGEAALDDIAKTVDFIVSRRNVERVVLVGWSWGATLAGSYAAKYPGRVDRLVLYAPQWLSEGKPADDAPKLGAWREVPLESIRKRWTRDVPGSERGELVSRSTVDMFLAALKETDPEGARQTPPVLKVPTGAVADWLASWGAGKPYWHPDRVSAPTMVIQGEWDAENPPDQGLSVFAGLTGAPDRRYVLLGEATHTVLFEKNRYRLFRAVQDFLEEK</sequence>
<dbReference type="GO" id="GO:0016020">
    <property type="term" value="C:membrane"/>
    <property type="evidence" value="ECO:0007669"/>
    <property type="project" value="TreeGrafter"/>
</dbReference>
<dbReference type="GO" id="GO:0016787">
    <property type="term" value="F:hydrolase activity"/>
    <property type="evidence" value="ECO:0007669"/>
    <property type="project" value="UniProtKB-KW"/>
</dbReference>
<reference evidence="3 4" key="1">
    <citation type="submission" date="2020-02" db="EMBL/GenBank/DDBJ databases">
        <authorList>
            <person name="Dziuba M."/>
            <person name="Kuznetsov B."/>
            <person name="Mardanov A."/>
            <person name="Ravin N."/>
            <person name="Grouzdev D."/>
        </authorList>
    </citation>
    <scope>NUCLEOTIDE SEQUENCE [LARGE SCALE GENOMIC DNA]</scope>
    <source>
        <strain evidence="3 4">SpK</strain>
    </source>
</reference>
<keyword evidence="1" id="KW-0732">Signal</keyword>
<dbReference type="Pfam" id="PF00561">
    <property type="entry name" value="Abhydrolase_1"/>
    <property type="match status" value="1"/>
</dbReference>
<feature type="chain" id="PRO_5028913814" evidence="1">
    <location>
        <begin position="20"/>
        <end position="360"/>
    </location>
</feature>
<name>A0A7C9UTL1_9PROT</name>
<dbReference type="InterPro" id="IPR000073">
    <property type="entry name" value="AB_hydrolase_1"/>
</dbReference>
<dbReference type="InterPro" id="IPR050266">
    <property type="entry name" value="AB_hydrolase_sf"/>
</dbReference>
<comment type="caution">
    <text evidence="3">The sequence shown here is derived from an EMBL/GenBank/DDBJ whole genome shotgun (WGS) entry which is preliminary data.</text>
</comment>
<dbReference type="RefSeq" id="WP_163673888.1">
    <property type="nucleotide sequence ID" value="NZ_JAAIYP010000004.1"/>
</dbReference>
<proteinExistence type="predicted"/>
<dbReference type="PANTHER" id="PTHR43798">
    <property type="entry name" value="MONOACYLGLYCEROL LIPASE"/>
    <property type="match status" value="1"/>
</dbReference>
<feature type="signal peptide" evidence="1">
    <location>
        <begin position="1"/>
        <end position="19"/>
    </location>
</feature>
<dbReference type="SUPFAM" id="SSF53474">
    <property type="entry name" value="alpha/beta-Hydrolases"/>
    <property type="match status" value="1"/>
</dbReference>
<dbReference type="PANTHER" id="PTHR43798:SF33">
    <property type="entry name" value="HYDROLASE, PUTATIVE (AFU_ORTHOLOGUE AFUA_2G14860)-RELATED"/>
    <property type="match status" value="1"/>
</dbReference>
<protein>
    <submittedName>
        <fullName evidence="3">Alpha/beta hydrolase</fullName>
    </submittedName>
</protein>
<evidence type="ECO:0000313" key="4">
    <source>
        <dbReference type="Proteomes" id="UP000480684"/>
    </source>
</evidence>
<feature type="domain" description="AB hydrolase-1" evidence="2">
    <location>
        <begin position="80"/>
        <end position="344"/>
    </location>
</feature>
<evidence type="ECO:0000313" key="3">
    <source>
        <dbReference type="EMBL" id="NFV78709.1"/>
    </source>
</evidence>
<dbReference type="AlphaFoldDB" id="A0A7C9UTL1"/>
<keyword evidence="3" id="KW-0378">Hydrolase</keyword>